<keyword evidence="2" id="KW-0812">Transmembrane</keyword>
<organism evidence="3 4">
    <name type="scientific">Hebeloma cylindrosporum</name>
    <dbReference type="NCBI Taxonomy" id="76867"/>
    <lineage>
        <taxon>Eukaryota</taxon>
        <taxon>Fungi</taxon>
        <taxon>Dikarya</taxon>
        <taxon>Basidiomycota</taxon>
        <taxon>Agaricomycotina</taxon>
        <taxon>Agaricomycetes</taxon>
        <taxon>Agaricomycetidae</taxon>
        <taxon>Agaricales</taxon>
        <taxon>Agaricineae</taxon>
        <taxon>Hymenogastraceae</taxon>
        <taxon>Hebeloma</taxon>
    </lineage>
</organism>
<name>A0A0C3CL32_HEBCY</name>
<protein>
    <submittedName>
        <fullName evidence="3">Uncharacterized protein</fullName>
    </submittedName>
</protein>
<dbReference type="EMBL" id="KN831768">
    <property type="protein sequence ID" value="KIM49405.1"/>
    <property type="molecule type" value="Genomic_DNA"/>
</dbReference>
<sequence length="140" mass="15418">MSQNSQLSAVIALLIIGFIIVVAILAVVFALTCARSSTEYSFQHRTSGTIPTNYSRTRNRRRHLIRFGGDSPLFALNPFGRRDLPGSDSFPESLSISPSQPSIFGDSKDSEDLVKIVLTPPTPARRERRASLVNPDDEDT</sequence>
<dbReference type="OrthoDB" id="3068069at2759"/>
<evidence type="ECO:0000256" key="2">
    <source>
        <dbReference type="SAM" id="Phobius"/>
    </source>
</evidence>
<feature type="region of interest" description="Disordered" evidence="1">
    <location>
        <begin position="84"/>
        <end position="140"/>
    </location>
</feature>
<gene>
    <name evidence="3" type="ORF">M413DRAFT_107282</name>
</gene>
<keyword evidence="4" id="KW-1185">Reference proteome</keyword>
<dbReference type="HOGENOM" id="CLU_1835396_0_0_1"/>
<reference evidence="4" key="2">
    <citation type="submission" date="2015-01" db="EMBL/GenBank/DDBJ databases">
        <title>Evolutionary Origins and Diversification of the Mycorrhizal Mutualists.</title>
        <authorList>
            <consortium name="DOE Joint Genome Institute"/>
            <consortium name="Mycorrhizal Genomics Consortium"/>
            <person name="Kohler A."/>
            <person name="Kuo A."/>
            <person name="Nagy L.G."/>
            <person name="Floudas D."/>
            <person name="Copeland A."/>
            <person name="Barry K.W."/>
            <person name="Cichocki N."/>
            <person name="Veneault-Fourrey C."/>
            <person name="LaButti K."/>
            <person name="Lindquist E.A."/>
            <person name="Lipzen A."/>
            <person name="Lundell T."/>
            <person name="Morin E."/>
            <person name="Murat C."/>
            <person name="Riley R."/>
            <person name="Ohm R."/>
            <person name="Sun H."/>
            <person name="Tunlid A."/>
            <person name="Henrissat B."/>
            <person name="Grigoriev I.V."/>
            <person name="Hibbett D.S."/>
            <person name="Martin F."/>
        </authorList>
    </citation>
    <scope>NUCLEOTIDE SEQUENCE [LARGE SCALE GENOMIC DNA]</scope>
    <source>
        <strain evidence="4">h7</strain>
    </source>
</reference>
<keyword evidence="2" id="KW-0472">Membrane</keyword>
<accession>A0A0C3CL32</accession>
<dbReference type="AlphaFoldDB" id="A0A0C3CL32"/>
<dbReference type="Proteomes" id="UP000053424">
    <property type="component" value="Unassembled WGS sequence"/>
</dbReference>
<evidence type="ECO:0000256" key="1">
    <source>
        <dbReference type="SAM" id="MobiDB-lite"/>
    </source>
</evidence>
<evidence type="ECO:0000313" key="3">
    <source>
        <dbReference type="EMBL" id="KIM49405.1"/>
    </source>
</evidence>
<reference evidence="3 4" key="1">
    <citation type="submission" date="2014-04" db="EMBL/GenBank/DDBJ databases">
        <authorList>
            <consortium name="DOE Joint Genome Institute"/>
            <person name="Kuo A."/>
            <person name="Gay G."/>
            <person name="Dore J."/>
            <person name="Kohler A."/>
            <person name="Nagy L.G."/>
            <person name="Floudas D."/>
            <person name="Copeland A."/>
            <person name="Barry K.W."/>
            <person name="Cichocki N."/>
            <person name="Veneault-Fourrey C."/>
            <person name="LaButti K."/>
            <person name="Lindquist E.A."/>
            <person name="Lipzen A."/>
            <person name="Lundell T."/>
            <person name="Morin E."/>
            <person name="Murat C."/>
            <person name="Sun H."/>
            <person name="Tunlid A."/>
            <person name="Henrissat B."/>
            <person name="Grigoriev I.V."/>
            <person name="Hibbett D.S."/>
            <person name="Martin F."/>
            <person name="Nordberg H.P."/>
            <person name="Cantor M.N."/>
            <person name="Hua S.X."/>
        </authorList>
    </citation>
    <scope>NUCLEOTIDE SEQUENCE [LARGE SCALE GENOMIC DNA]</scope>
    <source>
        <strain evidence="4">h7</strain>
    </source>
</reference>
<evidence type="ECO:0000313" key="4">
    <source>
        <dbReference type="Proteomes" id="UP000053424"/>
    </source>
</evidence>
<feature type="compositionally biased region" description="Polar residues" evidence="1">
    <location>
        <begin position="90"/>
        <end position="102"/>
    </location>
</feature>
<proteinExistence type="predicted"/>
<keyword evidence="2" id="KW-1133">Transmembrane helix</keyword>
<feature type="transmembrane region" description="Helical" evidence="2">
    <location>
        <begin position="7"/>
        <end position="31"/>
    </location>
</feature>